<evidence type="ECO:0000256" key="2">
    <source>
        <dbReference type="SAM" id="SignalP"/>
    </source>
</evidence>
<protein>
    <recommendedName>
        <fullName evidence="3">Reelin domain-containing protein</fullName>
    </recommendedName>
</protein>
<accession>E9GJ02</accession>
<dbReference type="eggNOG" id="KOG4293">
    <property type="taxonomic scope" value="Eukaryota"/>
</dbReference>
<dbReference type="Gene3D" id="2.60.40.4060">
    <property type="entry name" value="Reeler domain"/>
    <property type="match status" value="1"/>
</dbReference>
<dbReference type="Pfam" id="PF02014">
    <property type="entry name" value="Reeler"/>
    <property type="match status" value="1"/>
</dbReference>
<keyword evidence="1" id="KW-1133">Transmembrane helix</keyword>
<dbReference type="AlphaFoldDB" id="E9GJ02"/>
<evidence type="ECO:0000313" key="4">
    <source>
        <dbReference type="EMBL" id="EFX80568.1"/>
    </source>
</evidence>
<dbReference type="OrthoDB" id="2419613at2759"/>
<dbReference type="CDD" id="cd08544">
    <property type="entry name" value="Reeler"/>
    <property type="match status" value="1"/>
</dbReference>
<feature type="chain" id="PRO_5003240388" description="Reelin domain-containing protein" evidence="2">
    <location>
        <begin position="32"/>
        <end position="214"/>
    </location>
</feature>
<dbReference type="HOGENOM" id="CLU_091827_0_0_1"/>
<keyword evidence="2" id="KW-0732">Signal</keyword>
<name>E9GJ02_DAPPU</name>
<keyword evidence="1" id="KW-0812">Transmembrane</keyword>
<sequence>MSYNTRNAFITCAAVSVLLLILAGPIHQVQGLPNGAPTAACGSMSPTAGHSVNPQQSSAPYVTTVSDQTNTAVTLNLRPNNDQNSFKGYLVMAFDVNDENTAIGTFEQPSNGKLMSCGSGSMNAATHSDASTKNSVTLKWTPPPNYSGRVIFRTTFVKEKTIFWVKSESQTVTFTAPSTTTAPVTPKKNSAPSQFVSVTCGNLIFLSLLIFLVR</sequence>
<dbReference type="InterPro" id="IPR036116">
    <property type="entry name" value="FN3_sf"/>
</dbReference>
<dbReference type="PhylomeDB" id="E9GJ02"/>
<dbReference type="PANTHER" id="PTHR45828:SF36">
    <property type="entry name" value="REELIN DOMAIN-CONTAINING PROTEIN"/>
    <property type="match status" value="1"/>
</dbReference>
<dbReference type="KEGG" id="dpx:DAPPUDRAFT_304086"/>
<proteinExistence type="predicted"/>
<dbReference type="OMA" id="NSAWGHA"/>
<dbReference type="InterPro" id="IPR051237">
    <property type="entry name" value="Ferric-chelate_Red/DefProt"/>
</dbReference>
<organism evidence="4 5">
    <name type="scientific">Daphnia pulex</name>
    <name type="common">Water flea</name>
    <dbReference type="NCBI Taxonomy" id="6669"/>
    <lineage>
        <taxon>Eukaryota</taxon>
        <taxon>Metazoa</taxon>
        <taxon>Ecdysozoa</taxon>
        <taxon>Arthropoda</taxon>
        <taxon>Crustacea</taxon>
        <taxon>Branchiopoda</taxon>
        <taxon>Diplostraca</taxon>
        <taxon>Cladocera</taxon>
        <taxon>Anomopoda</taxon>
        <taxon>Daphniidae</taxon>
        <taxon>Daphnia</taxon>
    </lineage>
</organism>
<evidence type="ECO:0000259" key="3">
    <source>
        <dbReference type="PROSITE" id="PS51019"/>
    </source>
</evidence>
<evidence type="ECO:0000256" key="1">
    <source>
        <dbReference type="SAM" id="Phobius"/>
    </source>
</evidence>
<dbReference type="Proteomes" id="UP000000305">
    <property type="component" value="Unassembled WGS sequence"/>
</dbReference>
<gene>
    <name evidence="4" type="ORF">DAPPUDRAFT_304086</name>
</gene>
<dbReference type="PANTHER" id="PTHR45828">
    <property type="entry name" value="CYTOCHROME B561/FERRIC REDUCTASE TRANSMEMBRANE"/>
    <property type="match status" value="1"/>
</dbReference>
<feature type="transmembrane region" description="Helical" evidence="1">
    <location>
        <begin position="195"/>
        <end position="213"/>
    </location>
</feature>
<dbReference type="PROSITE" id="PS51019">
    <property type="entry name" value="REELIN"/>
    <property type="match status" value="1"/>
</dbReference>
<feature type="domain" description="Reelin" evidence="3">
    <location>
        <begin position="18"/>
        <end position="187"/>
    </location>
</feature>
<keyword evidence="1" id="KW-0472">Membrane</keyword>
<dbReference type="InterPro" id="IPR042307">
    <property type="entry name" value="Reeler_sf"/>
</dbReference>
<dbReference type="GO" id="GO:0016020">
    <property type="term" value="C:membrane"/>
    <property type="evidence" value="ECO:0000318"/>
    <property type="project" value="GO_Central"/>
</dbReference>
<reference evidence="4 5" key="1">
    <citation type="journal article" date="2011" name="Science">
        <title>The ecoresponsive genome of Daphnia pulex.</title>
        <authorList>
            <person name="Colbourne J.K."/>
            <person name="Pfrender M.E."/>
            <person name="Gilbert D."/>
            <person name="Thomas W.K."/>
            <person name="Tucker A."/>
            <person name="Oakley T.H."/>
            <person name="Tokishita S."/>
            <person name="Aerts A."/>
            <person name="Arnold G.J."/>
            <person name="Basu M.K."/>
            <person name="Bauer D.J."/>
            <person name="Caceres C.E."/>
            <person name="Carmel L."/>
            <person name="Casola C."/>
            <person name="Choi J.H."/>
            <person name="Detter J.C."/>
            <person name="Dong Q."/>
            <person name="Dusheyko S."/>
            <person name="Eads B.D."/>
            <person name="Frohlich T."/>
            <person name="Geiler-Samerotte K.A."/>
            <person name="Gerlach D."/>
            <person name="Hatcher P."/>
            <person name="Jogdeo S."/>
            <person name="Krijgsveld J."/>
            <person name="Kriventseva E.V."/>
            <person name="Kultz D."/>
            <person name="Laforsch C."/>
            <person name="Lindquist E."/>
            <person name="Lopez J."/>
            <person name="Manak J.R."/>
            <person name="Muller J."/>
            <person name="Pangilinan J."/>
            <person name="Patwardhan R.P."/>
            <person name="Pitluck S."/>
            <person name="Pritham E.J."/>
            <person name="Rechtsteiner A."/>
            <person name="Rho M."/>
            <person name="Rogozin I.B."/>
            <person name="Sakarya O."/>
            <person name="Salamov A."/>
            <person name="Schaack S."/>
            <person name="Shapiro H."/>
            <person name="Shiga Y."/>
            <person name="Skalitzky C."/>
            <person name="Smith Z."/>
            <person name="Souvorov A."/>
            <person name="Sung W."/>
            <person name="Tang Z."/>
            <person name="Tsuchiya D."/>
            <person name="Tu H."/>
            <person name="Vos H."/>
            <person name="Wang M."/>
            <person name="Wolf Y.I."/>
            <person name="Yamagata H."/>
            <person name="Yamada T."/>
            <person name="Ye Y."/>
            <person name="Shaw J.R."/>
            <person name="Andrews J."/>
            <person name="Crease T.J."/>
            <person name="Tang H."/>
            <person name="Lucas S.M."/>
            <person name="Robertson H.M."/>
            <person name="Bork P."/>
            <person name="Koonin E.V."/>
            <person name="Zdobnov E.M."/>
            <person name="Grigoriev I.V."/>
            <person name="Lynch M."/>
            <person name="Boore J.L."/>
        </authorList>
    </citation>
    <scope>NUCLEOTIDE SEQUENCE [LARGE SCALE GENOMIC DNA]</scope>
</reference>
<feature type="signal peptide" evidence="2">
    <location>
        <begin position="1"/>
        <end position="31"/>
    </location>
</feature>
<dbReference type="EMBL" id="GL732547">
    <property type="protein sequence ID" value="EFX80568.1"/>
    <property type="molecule type" value="Genomic_DNA"/>
</dbReference>
<keyword evidence="5" id="KW-1185">Reference proteome</keyword>
<dbReference type="InParanoid" id="E9GJ02"/>
<evidence type="ECO:0000313" key="5">
    <source>
        <dbReference type="Proteomes" id="UP000000305"/>
    </source>
</evidence>
<dbReference type="SUPFAM" id="SSF49265">
    <property type="entry name" value="Fibronectin type III"/>
    <property type="match status" value="1"/>
</dbReference>
<dbReference type="InterPro" id="IPR002861">
    <property type="entry name" value="Reeler_dom"/>
</dbReference>